<dbReference type="PaxDb" id="2903-EOD15666"/>
<proteinExistence type="predicted"/>
<accession>A0A0D3IWN1</accession>
<reference evidence="2" key="1">
    <citation type="journal article" date="2013" name="Nature">
        <title>Pan genome of the phytoplankton Emiliania underpins its global distribution.</title>
        <authorList>
            <person name="Read B.A."/>
            <person name="Kegel J."/>
            <person name="Klute M.J."/>
            <person name="Kuo A."/>
            <person name="Lefebvre S.C."/>
            <person name="Maumus F."/>
            <person name="Mayer C."/>
            <person name="Miller J."/>
            <person name="Monier A."/>
            <person name="Salamov A."/>
            <person name="Young J."/>
            <person name="Aguilar M."/>
            <person name="Claverie J.M."/>
            <person name="Frickenhaus S."/>
            <person name="Gonzalez K."/>
            <person name="Herman E.K."/>
            <person name="Lin Y.C."/>
            <person name="Napier J."/>
            <person name="Ogata H."/>
            <person name="Sarno A.F."/>
            <person name="Shmutz J."/>
            <person name="Schroeder D."/>
            <person name="de Vargas C."/>
            <person name="Verret F."/>
            <person name="von Dassow P."/>
            <person name="Valentin K."/>
            <person name="Van de Peer Y."/>
            <person name="Wheeler G."/>
            <person name="Dacks J.B."/>
            <person name="Delwiche C.F."/>
            <person name="Dyhrman S.T."/>
            <person name="Glockner G."/>
            <person name="John U."/>
            <person name="Richards T."/>
            <person name="Worden A.Z."/>
            <person name="Zhang X."/>
            <person name="Grigoriev I.V."/>
            <person name="Allen A.E."/>
            <person name="Bidle K."/>
            <person name="Borodovsky M."/>
            <person name="Bowler C."/>
            <person name="Brownlee C."/>
            <person name="Cock J.M."/>
            <person name="Elias M."/>
            <person name="Gladyshev V.N."/>
            <person name="Groth M."/>
            <person name="Guda C."/>
            <person name="Hadaegh A."/>
            <person name="Iglesias-Rodriguez M.D."/>
            <person name="Jenkins J."/>
            <person name="Jones B.M."/>
            <person name="Lawson T."/>
            <person name="Leese F."/>
            <person name="Lindquist E."/>
            <person name="Lobanov A."/>
            <person name="Lomsadze A."/>
            <person name="Malik S.B."/>
            <person name="Marsh M.E."/>
            <person name="Mackinder L."/>
            <person name="Mock T."/>
            <person name="Mueller-Roeber B."/>
            <person name="Pagarete A."/>
            <person name="Parker M."/>
            <person name="Probert I."/>
            <person name="Quesneville H."/>
            <person name="Raines C."/>
            <person name="Rensing S.A."/>
            <person name="Riano-Pachon D.M."/>
            <person name="Richier S."/>
            <person name="Rokitta S."/>
            <person name="Shiraiwa Y."/>
            <person name="Soanes D.M."/>
            <person name="van der Giezen M."/>
            <person name="Wahlund T.M."/>
            <person name="Williams B."/>
            <person name="Wilson W."/>
            <person name="Wolfe G."/>
            <person name="Wurch L.L."/>
        </authorList>
    </citation>
    <scope>NUCLEOTIDE SEQUENCE</scope>
</reference>
<dbReference type="GeneID" id="17261818"/>
<dbReference type="HOGENOM" id="CLU_2473679_0_0_1"/>
<evidence type="ECO:0000313" key="2">
    <source>
        <dbReference type="Proteomes" id="UP000013827"/>
    </source>
</evidence>
<dbReference type="Proteomes" id="UP000013827">
    <property type="component" value="Unassembled WGS sequence"/>
</dbReference>
<dbReference type="EnsemblProtists" id="EOD15666">
    <property type="protein sequence ID" value="EOD15666"/>
    <property type="gene ID" value="EMIHUDRAFT_211223"/>
</dbReference>
<sequence length="88" mass="9151">MDDLLALRRSAGLLAEELKASSGGGAEGGEQPPLALASRAVLGVQRLLKAAIIQQHLKKNGGLALAVFHMVPRASGSWILLLLNLISS</sequence>
<organism evidence="1 2">
    <name type="scientific">Emiliania huxleyi (strain CCMP1516)</name>
    <dbReference type="NCBI Taxonomy" id="280463"/>
    <lineage>
        <taxon>Eukaryota</taxon>
        <taxon>Haptista</taxon>
        <taxon>Haptophyta</taxon>
        <taxon>Prymnesiophyceae</taxon>
        <taxon>Isochrysidales</taxon>
        <taxon>Noelaerhabdaceae</taxon>
        <taxon>Emiliania</taxon>
    </lineage>
</organism>
<reference evidence="1" key="2">
    <citation type="submission" date="2024-10" db="UniProtKB">
        <authorList>
            <consortium name="EnsemblProtists"/>
        </authorList>
    </citation>
    <scope>IDENTIFICATION</scope>
</reference>
<dbReference type="AlphaFoldDB" id="A0A0D3IWN1"/>
<keyword evidence="2" id="KW-1185">Reference proteome</keyword>
<dbReference type="KEGG" id="ehx:EMIHUDRAFT_211223"/>
<protein>
    <submittedName>
        <fullName evidence="1">Uncharacterized protein</fullName>
    </submittedName>
</protein>
<dbReference type="RefSeq" id="XP_005768095.1">
    <property type="nucleotide sequence ID" value="XM_005768038.1"/>
</dbReference>
<name>A0A0D3IWN1_EMIH1</name>
<evidence type="ECO:0000313" key="1">
    <source>
        <dbReference type="EnsemblProtists" id="EOD15666"/>
    </source>
</evidence>